<sequence length="1243" mass="129017">MTRIVPVPTTRVSDGNLQSRLLSQLAASQASLFSLQNQLSTGRRLLAPSDDAPAAIRGITLQSLIERKTQISTNLTTSQSYLAATDTALAGAADLLSEMRGLAVTMVDSTATDTEVAAASQSFQNALQQFIDIGNRQFRGRYLFGGSNTTTTPFTMNNGYVTYNGNTNSLNSFADIDLLFDTTVNGDAAFGAISPEVKSQIDLNPVLTLDTKLSDLRGGQGITAGSFVISDGTNPVTIDIRSAETIGDVINLIERNPPPGRQITARIDNNGLVIDIDDAGGGNLTIREAGGSHVAAQLGILKTSGNGVNPIEGADLNPIITASTKIADLLGSRAQALISYAGNNNDIILNAVDNGTDANGVTLNLVNDDLLQAKPGLTKGNEVVSFAEDLQRPQATLDLDGAGNSLLLTANSTDGSLDGVHIQFDSSGDIGDTAVIGPTTVINGVKTITVQIDDSDETSLQTLSDAFLADGRFSVGFDTSTGETYNPTGPVLASNSANTYTAYVSQLGVKARAAVPLSGGNNDLILTANQAGFDFNNVNIVIDASGDIGDAASATYTDDGTTRTLTISVDDSDETSLQTMINAIIAEGTFSVRPDSSNGNTFNTSSFVSSVDDGSIGNTGNSGGDEKAIFVRVDADRTNANQLISALNSDAKFSERYTAEIDNHDTTSDFLRGTGAIDLSTTGELQGGTGAVFDAESGLQITNGGVTQVITLEDAETVEDLLNIFNGAGLGILAEINTAGNGINVRSVVSGGDFSIGENGGTTATQLGLRTFSESTSLSTLNYGLGVNTTEGTDFTITRNDGKQLEIDLSSAKTVGDVLNLINNHPDNQDGTPVVAKLAEFGNGIQLVDDNPEGIGRLTLERDIQSSAIIDLGLMADGETIATVSDSPAAIQASATVEFAPPANSNNAIEITANLAGTTFNNVQVEFVNSAASGDQALVNYDPVTKKLTIDVDPAATTANTVIAAINAEGTFSAAASLENDPTNNGTGLIAQTGVLASTNGGTPIADAEPATASVAFSSPEDLNTAFTLESLYPGTRHNDVEIVFTDTLTSGSPTAVYNSGSKTLTVSIDAGVTTTNEIVNAINLEGTFHAELDRSADATNNGTGTVSATGTVGTTSGGTAEVLAGKDVNPRETKSVFNTLIKLNQAIVDRDYVQISRLVDSLDNDLSRLSFTRGELGARSQNVDILKTRLADDMVELQANLSDEIDVDFVEAASNFAAQQASYQASLQTIGQIYQLSLLDYL</sequence>
<dbReference type="InterPro" id="IPR013384">
    <property type="entry name" value="Flagell_FlgL"/>
</dbReference>
<proteinExistence type="inferred from homology"/>
<comment type="subcellular location">
    <subcellularLocation>
        <location evidence="1">Bacterial flagellum</location>
    </subcellularLocation>
</comment>
<dbReference type="PANTHER" id="PTHR42792">
    <property type="entry name" value="FLAGELLIN"/>
    <property type="match status" value="1"/>
</dbReference>
<dbReference type="InterPro" id="IPR001029">
    <property type="entry name" value="Flagellin_N"/>
</dbReference>
<gene>
    <name evidence="6" type="primary">flgL</name>
    <name evidence="6" type="ORF">C5Y98_13590</name>
</gene>
<keyword evidence="6" id="KW-0282">Flagellum</keyword>
<keyword evidence="6" id="KW-0969">Cilium</keyword>
<evidence type="ECO:0000313" key="7">
    <source>
        <dbReference type="Proteomes" id="UP000239388"/>
    </source>
</evidence>
<dbReference type="Gene3D" id="1.20.1330.10">
    <property type="entry name" value="f41 fragment of flagellin, N-terminal domain"/>
    <property type="match status" value="2"/>
</dbReference>
<feature type="domain" description="Flagellin C-terminal" evidence="5">
    <location>
        <begin position="1162"/>
        <end position="1243"/>
    </location>
</feature>
<dbReference type="InterPro" id="IPR046358">
    <property type="entry name" value="Flagellin_C"/>
</dbReference>
<organism evidence="6 7">
    <name type="scientific">Blastopirellula marina</name>
    <dbReference type="NCBI Taxonomy" id="124"/>
    <lineage>
        <taxon>Bacteria</taxon>
        <taxon>Pseudomonadati</taxon>
        <taxon>Planctomycetota</taxon>
        <taxon>Planctomycetia</taxon>
        <taxon>Pirellulales</taxon>
        <taxon>Pirellulaceae</taxon>
        <taxon>Blastopirellula</taxon>
    </lineage>
</organism>
<keyword evidence="3" id="KW-0975">Bacterial flagellum</keyword>
<dbReference type="OrthoDB" id="225814at2"/>
<dbReference type="GO" id="GO:0071973">
    <property type="term" value="P:bacterial-type flagellum-dependent cell motility"/>
    <property type="evidence" value="ECO:0007669"/>
    <property type="project" value="InterPro"/>
</dbReference>
<dbReference type="GO" id="GO:0009424">
    <property type="term" value="C:bacterial-type flagellum hook"/>
    <property type="evidence" value="ECO:0007669"/>
    <property type="project" value="InterPro"/>
</dbReference>
<dbReference type="PANTHER" id="PTHR42792:SF1">
    <property type="entry name" value="FLAGELLAR HOOK-ASSOCIATED PROTEIN 3"/>
    <property type="match status" value="1"/>
</dbReference>
<dbReference type="RefSeq" id="WP_105354809.1">
    <property type="nucleotide sequence ID" value="NZ_PUIB01000015.1"/>
</dbReference>
<name>A0A2S8FT87_9BACT</name>
<comment type="similarity">
    <text evidence="2">Belongs to the bacterial flagellin family.</text>
</comment>
<keyword evidence="6" id="KW-0966">Cell projection</keyword>
<dbReference type="GO" id="GO:0005198">
    <property type="term" value="F:structural molecule activity"/>
    <property type="evidence" value="ECO:0007669"/>
    <property type="project" value="InterPro"/>
</dbReference>
<evidence type="ECO:0000256" key="2">
    <source>
        <dbReference type="ARBA" id="ARBA00005709"/>
    </source>
</evidence>
<feature type="domain" description="Flagellin N-terminal" evidence="4">
    <location>
        <begin position="16"/>
        <end position="149"/>
    </location>
</feature>
<dbReference type="Pfam" id="PF00700">
    <property type="entry name" value="Flagellin_C"/>
    <property type="match status" value="1"/>
</dbReference>
<dbReference type="NCBIfam" id="TIGR02550">
    <property type="entry name" value="flagell_flgL"/>
    <property type="match status" value="1"/>
</dbReference>
<evidence type="ECO:0000313" key="6">
    <source>
        <dbReference type="EMBL" id="PQO35393.1"/>
    </source>
</evidence>
<evidence type="ECO:0000256" key="3">
    <source>
        <dbReference type="ARBA" id="ARBA00023143"/>
    </source>
</evidence>
<dbReference type="Pfam" id="PF00669">
    <property type="entry name" value="Flagellin_N"/>
    <property type="match status" value="1"/>
</dbReference>
<reference evidence="6 7" key="1">
    <citation type="submission" date="2018-02" db="EMBL/GenBank/DDBJ databases">
        <title>Comparative genomes isolates from brazilian mangrove.</title>
        <authorList>
            <person name="Araujo J.E."/>
            <person name="Taketani R.G."/>
            <person name="Silva M.C.P."/>
            <person name="Loureco M.V."/>
            <person name="Andreote F.D."/>
        </authorList>
    </citation>
    <scope>NUCLEOTIDE SEQUENCE [LARGE SCALE GENOMIC DNA]</scope>
    <source>
        <strain evidence="6 7">NAP PRIS-MGV</strain>
    </source>
</reference>
<dbReference type="AlphaFoldDB" id="A0A2S8FT87"/>
<evidence type="ECO:0000259" key="4">
    <source>
        <dbReference type="Pfam" id="PF00669"/>
    </source>
</evidence>
<protein>
    <submittedName>
        <fullName evidence="6">Flagellar hook-associated protein 3</fullName>
    </submittedName>
</protein>
<dbReference type="InterPro" id="IPR001492">
    <property type="entry name" value="Flagellin"/>
</dbReference>
<comment type="caution">
    <text evidence="6">The sequence shown here is derived from an EMBL/GenBank/DDBJ whole genome shotgun (WGS) entry which is preliminary data.</text>
</comment>
<dbReference type="Proteomes" id="UP000239388">
    <property type="component" value="Unassembled WGS sequence"/>
</dbReference>
<accession>A0A2S8FT87</accession>
<dbReference type="EMBL" id="PUIB01000015">
    <property type="protein sequence ID" value="PQO35393.1"/>
    <property type="molecule type" value="Genomic_DNA"/>
</dbReference>
<evidence type="ECO:0000256" key="1">
    <source>
        <dbReference type="ARBA" id="ARBA00004365"/>
    </source>
</evidence>
<dbReference type="SUPFAM" id="SSF64518">
    <property type="entry name" value="Phase 1 flagellin"/>
    <property type="match status" value="2"/>
</dbReference>
<evidence type="ECO:0000259" key="5">
    <source>
        <dbReference type="Pfam" id="PF00700"/>
    </source>
</evidence>